<dbReference type="Proteomes" id="UP000503441">
    <property type="component" value="Chromosome"/>
</dbReference>
<organism evidence="1 2">
    <name type="scientific">Leucobacter coleopterorum</name>
    <dbReference type="NCBI Taxonomy" id="2714933"/>
    <lineage>
        <taxon>Bacteria</taxon>
        <taxon>Bacillati</taxon>
        <taxon>Actinomycetota</taxon>
        <taxon>Actinomycetes</taxon>
        <taxon>Micrococcales</taxon>
        <taxon>Microbacteriaceae</taxon>
        <taxon>Leucobacter</taxon>
    </lineage>
</organism>
<sequence>MGIEDLGKKVGEFVMEQTENAKEALSSEKLESVSDNVVDSAADLANKATGNKFEDQIEDIRASLDEQFGTE</sequence>
<keyword evidence="2" id="KW-1185">Reference proteome</keyword>
<dbReference type="InterPro" id="IPR028037">
    <property type="entry name" value="Antitoxin_Rv0909/MT0933"/>
</dbReference>
<gene>
    <name evidence="1" type="ORF">G7066_04675</name>
</gene>
<proteinExistence type="predicted"/>
<evidence type="ECO:0000313" key="2">
    <source>
        <dbReference type="Proteomes" id="UP000503441"/>
    </source>
</evidence>
<name>A0ABX6JZL7_9MICO</name>
<reference evidence="1 2" key="1">
    <citation type="submission" date="2020-03" db="EMBL/GenBank/DDBJ databases">
        <title>Leucobacter sp. nov., isolated from beetles.</title>
        <authorList>
            <person name="Hyun D.-W."/>
            <person name="Bae J.-W."/>
        </authorList>
    </citation>
    <scope>NUCLEOTIDE SEQUENCE [LARGE SCALE GENOMIC DNA]</scope>
    <source>
        <strain evidence="1 2">HDW9A</strain>
    </source>
</reference>
<evidence type="ECO:0000313" key="1">
    <source>
        <dbReference type="EMBL" id="QIM19668.1"/>
    </source>
</evidence>
<dbReference type="EMBL" id="CP049933">
    <property type="protein sequence ID" value="QIM19668.1"/>
    <property type="molecule type" value="Genomic_DNA"/>
</dbReference>
<protein>
    <submittedName>
        <fullName evidence="1">Antitoxin</fullName>
    </submittedName>
</protein>
<dbReference type="Pfam" id="PF14013">
    <property type="entry name" value="MT0933_antitox"/>
    <property type="match status" value="1"/>
</dbReference>
<accession>A0ABX6JZL7</accession>